<organism evidence="3 6">
    <name type="scientific">Enterobacter agglomerans</name>
    <name type="common">Erwinia herbicola</name>
    <name type="synonym">Pantoea agglomerans</name>
    <dbReference type="NCBI Taxonomy" id="549"/>
    <lineage>
        <taxon>Bacteria</taxon>
        <taxon>Pseudomonadati</taxon>
        <taxon>Pseudomonadota</taxon>
        <taxon>Gammaproteobacteria</taxon>
        <taxon>Enterobacterales</taxon>
        <taxon>Erwiniaceae</taxon>
        <taxon>Pantoea</taxon>
        <taxon>Pantoea agglomerans group</taxon>
    </lineage>
</organism>
<dbReference type="InterPro" id="IPR006435">
    <property type="entry name" value="HAD-SF_hydro_IF_YfhB"/>
</dbReference>
<keyword evidence="2" id="KW-0472">Membrane</keyword>
<sequence>MTVIAVAPDDGYTTLYHSRISLKESCLTRGTQRRVVFFDLDGTLHQQDMFGTFMRYLLRRRPLNLLLVVPLLPVVGIGLLFKGRAARWPMSLLLWSITFGRSERTLLQLEAEFAQWFRLRVKAFPVVQQRLTDYLGSDDADVWLITGSPQSLVEQVYYDSAFLPRVKLIASQMQRGWGGRVLAMRCLGHEKVAQLEEKIGTPLQLYSGYSDSKQDNPLLFFCQHRWRVTPAGELQQLE</sequence>
<evidence type="ECO:0000256" key="1">
    <source>
        <dbReference type="ARBA" id="ARBA00022723"/>
    </source>
</evidence>
<protein>
    <submittedName>
        <fullName evidence="4">Phosphatidylglycerophosphatase C</fullName>
    </submittedName>
</protein>
<dbReference type="AlphaFoldDB" id="A0AAN2FBD5"/>
<dbReference type="Proteomes" id="UP000245996">
    <property type="component" value="Unassembled WGS sequence"/>
</dbReference>
<dbReference type="EMBL" id="QGHE01000001">
    <property type="protein sequence ID" value="PWJ83528.1"/>
    <property type="molecule type" value="Genomic_DNA"/>
</dbReference>
<dbReference type="Pfam" id="PF12710">
    <property type="entry name" value="HAD"/>
    <property type="match status" value="1"/>
</dbReference>
<dbReference type="SUPFAM" id="SSF56784">
    <property type="entry name" value="HAD-like"/>
    <property type="match status" value="1"/>
</dbReference>
<name>A0AAN2FBD5_ENTAG</name>
<evidence type="ECO:0000313" key="6">
    <source>
        <dbReference type="Proteomes" id="UP001158961"/>
    </source>
</evidence>
<accession>A0AAN2FBD5</accession>
<keyword evidence="1" id="KW-0479">Metal-binding</keyword>
<reference evidence="3" key="2">
    <citation type="submission" date="2022-05" db="EMBL/GenBank/DDBJ databases">
        <authorList>
            <person name="Pothier F. J."/>
        </authorList>
    </citation>
    <scope>NUCLEOTIDE SEQUENCE</scope>
    <source>
        <strain evidence="3">DAPP-PG734</strain>
    </source>
</reference>
<gene>
    <name evidence="3" type="primary">yfhb</name>
    <name evidence="4" type="ORF">C7430_1011113</name>
    <name evidence="3" type="ORF">DAPPPG734_05155</name>
</gene>
<dbReference type="InterPro" id="IPR023214">
    <property type="entry name" value="HAD_sf"/>
</dbReference>
<dbReference type="GO" id="GO:0046872">
    <property type="term" value="F:metal ion binding"/>
    <property type="evidence" value="ECO:0007669"/>
    <property type="project" value="UniProtKB-KW"/>
</dbReference>
<dbReference type="Gene3D" id="3.40.50.1000">
    <property type="entry name" value="HAD superfamily/HAD-like"/>
    <property type="match status" value="1"/>
</dbReference>
<evidence type="ECO:0000313" key="4">
    <source>
        <dbReference type="EMBL" id="PWJ83528.1"/>
    </source>
</evidence>
<keyword evidence="2" id="KW-1133">Transmembrane helix</keyword>
<dbReference type="Proteomes" id="UP001158961">
    <property type="component" value="Chromosome"/>
</dbReference>
<evidence type="ECO:0000256" key="2">
    <source>
        <dbReference type="SAM" id="Phobius"/>
    </source>
</evidence>
<evidence type="ECO:0000313" key="3">
    <source>
        <dbReference type="EMBL" id="CAH6208143.1"/>
    </source>
</evidence>
<dbReference type="EMBL" id="OW970315">
    <property type="protein sequence ID" value="CAH6208143.1"/>
    <property type="molecule type" value="Genomic_DNA"/>
</dbReference>
<reference evidence="4 5" key="1">
    <citation type="submission" date="2018-05" db="EMBL/GenBank/DDBJ databases">
        <title>Genomic Encyclopedia of Type Strains, Phase IV (KMG-V): Genome sequencing to study the core and pangenomes of soil and plant-associated prokaryotes.</title>
        <authorList>
            <person name="Whitman W."/>
        </authorList>
    </citation>
    <scope>NUCLEOTIDE SEQUENCE [LARGE SCALE GENOMIC DNA]</scope>
    <source>
        <strain evidence="4 5">PNG 92-11</strain>
    </source>
</reference>
<keyword evidence="2" id="KW-0812">Transmembrane</keyword>
<evidence type="ECO:0000313" key="5">
    <source>
        <dbReference type="Proteomes" id="UP000245996"/>
    </source>
</evidence>
<proteinExistence type="predicted"/>
<feature type="transmembrane region" description="Helical" evidence="2">
    <location>
        <begin position="63"/>
        <end position="81"/>
    </location>
</feature>
<dbReference type="InterPro" id="IPR036412">
    <property type="entry name" value="HAD-like_sf"/>
</dbReference>
<dbReference type="NCBIfam" id="TIGR01545">
    <property type="entry name" value="YfhB_g-proteo"/>
    <property type="match status" value="1"/>
</dbReference>
<dbReference type="Gene3D" id="1.20.1440.100">
    <property type="entry name" value="SG protein - dephosphorylation function"/>
    <property type="match status" value="1"/>
</dbReference>